<dbReference type="InterPro" id="IPR045669">
    <property type="entry name" value="FHIP_C"/>
</dbReference>
<dbReference type="InterPro" id="IPR016024">
    <property type="entry name" value="ARM-type_fold"/>
</dbReference>
<dbReference type="Proteomes" id="UP000319663">
    <property type="component" value="Unassembled WGS sequence"/>
</dbReference>
<dbReference type="EMBL" id="VIFY01000044">
    <property type="protein sequence ID" value="TQB73426.1"/>
    <property type="molecule type" value="Genomic_DNA"/>
</dbReference>
<evidence type="ECO:0000313" key="5">
    <source>
        <dbReference type="Proteomes" id="UP000319663"/>
    </source>
</evidence>
<feature type="region of interest" description="Disordered" evidence="2">
    <location>
        <begin position="676"/>
        <end position="792"/>
    </location>
</feature>
<keyword evidence="5" id="KW-1185">Reference proteome</keyword>
<gene>
    <name evidence="4" type="ORF">MPDQ_005826</name>
</gene>
<evidence type="ECO:0000256" key="2">
    <source>
        <dbReference type="SAM" id="MobiDB-lite"/>
    </source>
</evidence>
<dbReference type="PANTHER" id="PTHR21705">
    <property type="entry name" value="RAI16 PROTEIN-RELATED"/>
    <property type="match status" value="1"/>
</dbReference>
<dbReference type="AlphaFoldDB" id="A0A507QW21"/>
<evidence type="ECO:0000256" key="1">
    <source>
        <dbReference type="ARBA" id="ARBA00024336"/>
    </source>
</evidence>
<dbReference type="Pfam" id="PF10257">
    <property type="entry name" value="RAI16-like"/>
    <property type="match status" value="1"/>
</dbReference>
<proteinExistence type="inferred from homology"/>
<feature type="compositionally biased region" description="Polar residues" evidence="2">
    <location>
        <begin position="684"/>
        <end position="697"/>
    </location>
</feature>
<feature type="compositionally biased region" description="Polar residues" evidence="2">
    <location>
        <begin position="776"/>
        <end position="791"/>
    </location>
</feature>
<feature type="compositionally biased region" description="Pro residues" evidence="2">
    <location>
        <begin position="726"/>
        <end position="735"/>
    </location>
</feature>
<sequence>MDFWSRLIGGSRSLSSKSLRTTTPVERLAAFKRTCNTLQQIWRTNSTPTGETSVTTHARNCIERLNSVLSDESRGPAPHPCVAYAATSQIYVTVTKLALSSYDPGMLRCAAVFFSTLIDSEVDSVVDNRLFARALVDLVRRAEPRTEEVEGRLVELLFAVANSIRLQPAILPAWFNPRSSDGGNRPSTSSDSRKIFAGATRKDDFPLFYLLLDHVHREGRAGDFARTGLLYIIETASRSEILEKWLIESDLAALMATGLGALYSQLGSLPFAAPDTDLPKIIALSDYSRHGSAVQPHLGTAMDAFMSYLLFWQDTIDHCRSAEVHGTLLDHFQVLFLEQLLYPSLLESSDVEGGSTSTVLTYLCRILESIDQSDLVYSILHFLLASPSDTDSAMPSSKQETKISLSRRKSLDALTAMAEVAANPSPSLFNLRDLALLGLQSTNEQTVLATLRLLTVILQRHPSFANLLIQTIPGRQAKERAVGAFNAELQQFLSMATSVMDDPTVDVSYENYLKDALETVESLFGVQLSTEGDYATEDSREPLELREDDPIMRELLGCLETFFTNSVIVNLSLTEILVSIASSHLVSLDGWLLVDPSKYKYATESLANSFSLEQTPAMEALRQIRLAYEEPSWSSTDAPVLTVMLQKLVQQVEKWRKDIPNFDILVAARRDLLHQEDEAPTAPTPSRQQTDVSSAHQESPRGPFPIPRDIFSDERPSPQGSSYLGSPPPGSPAQQPPSRGSSTSRAAAAEELRKRLSMPFPVTQPSRETAVVEEPASSQTDPPDSVDQTETLGGRPEMETATLGHVLTNVVILYEFLLELTAVVQVRGNLFEEAGYPGIVEEVNDS</sequence>
<dbReference type="InterPro" id="IPR019384">
    <property type="entry name" value="FHIP"/>
</dbReference>
<name>A0A507QW21_MONPU</name>
<dbReference type="STRING" id="5098.A0A507QW21"/>
<dbReference type="OrthoDB" id="5350595at2759"/>
<accession>A0A507QW21</accession>
<feature type="compositionally biased region" description="Low complexity" evidence="2">
    <location>
        <begin position="736"/>
        <end position="747"/>
    </location>
</feature>
<feature type="domain" description="FHF complex subunit HOOK-interacting protein C-terminal" evidence="3">
    <location>
        <begin position="549"/>
        <end position="674"/>
    </location>
</feature>
<comment type="caution">
    <text evidence="4">The sequence shown here is derived from an EMBL/GenBank/DDBJ whole genome shotgun (WGS) entry which is preliminary data.</text>
</comment>
<evidence type="ECO:0000313" key="4">
    <source>
        <dbReference type="EMBL" id="TQB73426.1"/>
    </source>
</evidence>
<comment type="similarity">
    <text evidence="1">Belongs to the FHIP family.</text>
</comment>
<reference evidence="4 5" key="1">
    <citation type="submission" date="2019-06" db="EMBL/GenBank/DDBJ databases">
        <title>Wine fermentation using esterase from Monascus purpureus.</title>
        <authorList>
            <person name="Geng C."/>
            <person name="Zhang Y."/>
        </authorList>
    </citation>
    <scope>NUCLEOTIDE SEQUENCE [LARGE SCALE GENOMIC DNA]</scope>
    <source>
        <strain evidence="4">HQ1</strain>
    </source>
</reference>
<organism evidence="4 5">
    <name type="scientific">Monascus purpureus</name>
    <name type="common">Red mold</name>
    <name type="synonym">Monascus anka</name>
    <dbReference type="NCBI Taxonomy" id="5098"/>
    <lineage>
        <taxon>Eukaryota</taxon>
        <taxon>Fungi</taxon>
        <taxon>Dikarya</taxon>
        <taxon>Ascomycota</taxon>
        <taxon>Pezizomycotina</taxon>
        <taxon>Eurotiomycetes</taxon>
        <taxon>Eurotiomycetidae</taxon>
        <taxon>Eurotiales</taxon>
        <taxon>Aspergillaceae</taxon>
        <taxon>Monascus</taxon>
    </lineage>
</organism>
<dbReference type="Pfam" id="PF19314">
    <property type="entry name" value="DUF5917"/>
    <property type="match status" value="1"/>
</dbReference>
<protein>
    <recommendedName>
        <fullName evidence="3">FHF complex subunit HOOK-interacting protein C-terminal domain-containing protein</fullName>
    </recommendedName>
</protein>
<dbReference type="SUPFAM" id="SSF48371">
    <property type="entry name" value="ARM repeat"/>
    <property type="match status" value="1"/>
</dbReference>
<dbReference type="PANTHER" id="PTHR21705:SF11">
    <property type="entry name" value="FHIP FAMILY PROTEIN CG3558"/>
    <property type="match status" value="1"/>
</dbReference>
<evidence type="ECO:0000259" key="3">
    <source>
        <dbReference type="Pfam" id="PF19314"/>
    </source>
</evidence>